<comment type="function">
    <text evidence="6">The RuvA-RuvB-RuvC complex processes Holliday junction (HJ) DNA during genetic recombination and DNA repair, while the RuvA-RuvB complex plays an important role in the rescue of blocked DNA replication forks via replication fork reversal (RFR). RuvA specifically binds to HJ cruciform DNA, conferring on it an open structure. The RuvB hexamer acts as an ATP-dependent pump, pulling dsDNA into and through the RuvAB complex. HJ branch migration allows RuvC to scan DNA until it finds its consensus sequence, where it cleaves and resolves the cruciform DNA.</text>
</comment>
<keyword evidence="2 6" id="KW-0227">DNA damage</keyword>
<dbReference type="SUPFAM" id="SSF50249">
    <property type="entry name" value="Nucleic acid-binding proteins"/>
    <property type="match status" value="1"/>
</dbReference>
<dbReference type="GO" id="GO:0000400">
    <property type="term" value="F:four-way junction DNA binding"/>
    <property type="evidence" value="ECO:0007669"/>
    <property type="project" value="UniProtKB-UniRule"/>
</dbReference>
<keyword evidence="8" id="KW-0378">Hydrolase</keyword>
<dbReference type="EMBL" id="JACHNU010000004">
    <property type="protein sequence ID" value="MBB4663364.1"/>
    <property type="molecule type" value="Genomic_DNA"/>
</dbReference>
<evidence type="ECO:0000256" key="3">
    <source>
        <dbReference type="ARBA" id="ARBA00023125"/>
    </source>
</evidence>
<keyword evidence="8" id="KW-0547">Nucleotide-binding</keyword>
<dbReference type="GO" id="GO:0006310">
    <property type="term" value="P:DNA recombination"/>
    <property type="evidence" value="ECO:0007669"/>
    <property type="project" value="UniProtKB-UniRule"/>
</dbReference>
<evidence type="ECO:0000313" key="8">
    <source>
        <dbReference type="EMBL" id="MBB4663364.1"/>
    </source>
</evidence>
<keyword evidence="9" id="KW-1185">Reference proteome</keyword>
<protein>
    <recommendedName>
        <fullName evidence="6">Holliday junction branch migration complex subunit RuvA</fullName>
    </recommendedName>
</protein>
<gene>
    <name evidence="6" type="primary">ruvA</name>
    <name evidence="8" type="ORF">BDZ31_002959</name>
</gene>
<dbReference type="Proteomes" id="UP000585272">
    <property type="component" value="Unassembled WGS sequence"/>
</dbReference>
<keyword evidence="5 6" id="KW-0234">DNA repair</keyword>
<comment type="caution">
    <text evidence="6">Lacks conserved residue(s) required for the propagation of feature annotation.</text>
</comment>
<keyword evidence="4 6" id="KW-0233">DNA recombination</keyword>
<dbReference type="SUPFAM" id="SSF47781">
    <property type="entry name" value="RuvA domain 2-like"/>
    <property type="match status" value="1"/>
</dbReference>
<keyword evidence="8" id="KW-0067">ATP-binding</keyword>
<feature type="region of interest" description="Domain III" evidence="6">
    <location>
        <begin position="158"/>
        <end position="198"/>
    </location>
</feature>
<dbReference type="InterPro" id="IPR013849">
    <property type="entry name" value="DNA_helicase_Holl-junc_RuvA_I"/>
</dbReference>
<comment type="subcellular location">
    <subcellularLocation>
        <location evidence="6">Cytoplasm</location>
    </subcellularLocation>
</comment>
<evidence type="ECO:0000256" key="1">
    <source>
        <dbReference type="ARBA" id="ARBA00022490"/>
    </source>
</evidence>
<keyword evidence="8" id="KW-0347">Helicase</keyword>
<dbReference type="Gene3D" id="1.10.150.20">
    <property type="entry name" value="5' to 3' exonuclease, C-terminal subdomain"/>
    <property type="match status" value="1"/>
</dbReference>
<dbReference type="GO" id="GO:0016787">
    <property type="term" value="F:hydrolase activity"/>
    <property type="evidence" value="ECO:0007669"/>
    <property type="project" value="UniProtKB-KW"/>
</dbReference>
<dbReference type="AlphaFoldDB" id="A0A840IH18"/>
<evidence type="ECO:0000313" key="9">
    <source>
        <dbReference type="Proteomes" id="UP000585272"/>
    </source>
</evidence>
<dbReference type="InterPro" id="IPR011114">
    <property type="entry name" value="RuvA_C"/>
</dbReference>
<dbReference type="InterPro" id="IPR000085">
    <property type="entry name" value="RuvA"/>
</dbReference>
<proteinExistence type="inferred from homology"/>
<dbReference type="GO" id="GO:0005524">
    <property type="term" value="F:ATP binding"/>
    <property type="evidence" value="ECO:0007669"/>
    <property type="project" value="InterPro"/>
</dbReference>
<evidence type="ECO:0000256" key="6">
    <source>
        <dbReference type="HAMAP-Rule" id="MF_00031"/>
    </source>
</evidence>
<dbReference type="Pfam" id="PF01330">
    <property type="entry name" value="RuvA_N"/>
    <property type="match status" value="1"/>
</dbReference>
<dbReference type="InterPro" id="IPR012340">
    <property type="entry name" value="NA-bd_OB-fold"/>
</dbReference>
<dbReference type="Gene3D" id="2.40.50.140">
    <property type="entry name" value="Nucleic acid-binding proteins"/>
    <property type="match status" value="1"/>
</dbReference>
<evidence type="ECO:0000256" key="5">
    <source>
        <dbReference type="ARBA" id="ARBA00023204"/>
    </source>
</evidence>
<accession>A0A840IH18</accession>
<comment type="caution">
    <text evidence="8">The sequence shown here is derived from an EMBL/GenBank/DDBJ whole genome shotgun (WGS) entry which is preliminary data.</text>
</comment>
<keyword evidence="1 6" id="KW-0963">Cytoplasm</keyword>
<reference evidence="8 9" key="1">
    <citation type="submission" date="2020-08" db="EMBL/GenBank/DDBJ databases">
        <title>Genomic Encyclopedia of Archaeal and Bacterial Type Strains, Phase II (KMG-II): from individual species to whole genera.</title>
        <authorList>
            <person name="Goeker M."/>
        </authorList>
    </citation>
    <scope>NUCLEOTIDE SEQUENCE [LARGE SCALE GENOMIC DNA]</scope>
    <source>
        <strain evidence="8 9">DSM 23288</strain>
    </source>
</reference>
<comment type="domain">
    <text evidence="6">Has three domains with a flexible linker between the domains II and III and assumes an 'L' shape. Domain III is highly mobile and contacts RuvB.</text>
</comment>
<dbReference type="HAMAP" id="MF_00031">
    <property type="entry name" value="DNA_HJ_migration_RuvA"/>
    <property type="match status" value="1"/>
</dbReference>
<evidence type="ECO:0000259" key="7">
    <source>
        <dbReference type="SMART" id="SM00278"/>
    </source>
</evidence>
<organism evidence="8 9">
    <name type="scientific">Conexibacter arvalis</name>
    <dbReference type="NCBI Taxonomy" id="912552"/>
    <lineage>
        <taxon>Bacteria</taxon>
        <taxon>Bacillati</taxon>
        <taxon>Actinomycetota</taxon>
        <taxon>Thermoleophilia</taxon>
        <taxon>Solirubrobacterales</taxon>
        <taxon>Conexibacteraceae</taxon>
        <taxon>Conexibacter</taxon>
    </lineage>
</organism>
<dbReference type="Pfam" id="PF07499">
    <property type="entry name" value="RuvA_C"/>
    <property type="match status" value="1"/>
</dbReference>
<dbReference type="GO" id="GO:0009378">
    <property type="term" value="F:four-way junction helicase activity"/>
    <property type="evidence" value="ECO:0007669"/>
    <property type="project" value="InterPro"/>
</dbReference>
<evidence type="ECO:0000256" key="4">
    <source>
        <dbReference type="ARBA" id="ARBA00023172"/>
    </source>
</evidence>
<dbReference type="CDD" id="cd14332">
    <property type="entry name" value="UBA_RuvA_C"/>
    <property type="match status" value="1"/>
</dbReference>
<dbReference type="SMART" id="SM00278">
    <property type="entry name" value="HhH1"/>
    <property type="match status" value="2"/>
</dbReference>
<comment type="similarity">
    <text evidence="6">Belongs to the RuvA family.</text>
</comment>
<dbReference type="GO" id="GO:0005737">
    <property type="term" value="C:cytoplasm"/>
    <property type="evidence" value="ECO:0007669"/>
    <property type="project" value="UniProtKB-SubCell"/>
</dbReference>
<dbReference type="GO" id="GO:0009379">
    <property type="term" value="C:Holliday junction helicase complex"/>
    <property type="evidence" value="ECO:0007669"/>
    <property type="project" value="InterPro"/>
</dbReference>
<dbReference type="GO" id="GO:0006281">
    <property type="term" value="P:DNA repair"/>
    <property type="evidence" value="ECO:0007669"/>
    <property type="project" value="UniProtKB-UniRule"/>
</dbReference>
<dbReference type="InterPro" id="IPR010994">
    <property type="entry name" value="RuvA_2-like"/>
</dbReference>
<feature type="domain" description="Helix-hairpin-helix DNA-binding motif class 1" evidence="7">
    <location>
        <begin position="78"/>
        <end position="97"/>
    </location>
</feature>
<dbReference type="InterPro" id="IPR003583">
    <property type="entry name" value="Hlx-hairpin-Hlx_DNA-bd_motif"/>
</dbReference>
<comment type="subunit">
    <text evidence="6">Homotetramer. Forms an RuvA(8)-RuvB(12)-Holliday junction (HJ) complex. HJ DNA is sandwiched between 2 RuvA tetramers; dsDNA enters through RuvA and exits via RuvB. An RuvB hexamer assembles on each DNA strand where it exits the tetramer. Each RuvB hexamer is contacted by two RuvA subunits (via domain III) on 2 adjacent RuvB subunits; this complex drives branch migration. In the full resolvosome a probable DNA-RuvA(4)-RuvB(12)-RuvC(2) complex forms which resolves the HJ.</text>
</comment>
<dbReference type="Pfam" id="PF14520">
    <property type="entry name" value="HHH_5"/>
    <property type="match status" value="1"/>
</dbReference>
<evidence type="ECO:0000256" key="2">
    <source>
        <dbReference type="ARBA" id="ARBA00022763"/>
    </source>
</evidence>
<dbReference type="RefSeq" id="WP_183343100.1">
    <property type="nucleotide sequence ID" value="NZ_JACHNU010000004.1"/>
</dbReference>
<sequence length="198" mass="20857">MIALVRGEVAGRRPSPPAGGDVVVDVNGVGYRLAVSSETLRQVPAAGRQVTLHSHLIVRDDALQLYGFATEEERDLFLMLLGVQSVGPKVALAVLSGGSTRELLAALAAGDSKRFQAVPGIGRRTAERIIVELHEKAGVSLPEEAGVTVAADDDPRVVARDGLVGLGFSLDEAEALLKRAPGETAEELIAHALRTSRR</sequence>
<dbReference type="GO" id="GO:0048476">
    <property type="term" value="C:Holliday junction resolvase complex"/>
    <property type="evidence" value="ECO:0007669"/>
    <property type="project" value="UniProtKB-UniRule"/>
</dbReference>
<keyword evidence="3 6" id="KW-0238">DNA-binding</keyword>
<dbReference type="NCBIfam" id="TIGR00084">
    <property type="entry name" value="ruvA"/>
    <property type="match status" value="1"/>
</dbReference>
<name>A0A840IH18_9ACTN</name>
<feature type="domain" description="Helix-hairpin-helix DNA-binding motif class 1" evidence="7">
    <location>
        <begin position="113"/>
        <end position="132"/>
    </location>
</feature>